<dbReference type="AlphaFoldDB" id="A0A379LSG5"/>
<proteinExistence type="predicted"/>
<dbReference type="EMBL" id="UGSO01000002">
    <property type="protein sequence ID" value="SUE06166.1"/>
    <property type="molecule type" value="Genomic_DNA"/>
</dbReference>
<reference evidence="2 3" key="1">
    <citation type="submission" date="2018-06" db="EMBL/GenBank/DDBJ databases">
        <authorList>
            <consortium name="Pathogen Informatics"/>
            <person name="Doyle S."/>
        </authorList>
    </citation>
    <scope>NUCLEOTIDE SEQUENCE [LARGE SCALE GENOMIC DNA]</scope>
    <source>
        <strain evidence="2 3">NCTC9381</strain>
    </source>
</reference>
<dbReference type="Proteomes" id="UP000254640">
    <property type="component" value="Unassembled WGS sequence"/>
</dbReference>
<feature type="region of interest" description="Disordered" evidence="1">
    <location>
        <begin position="1"/>
        <end position="34"/>
    </location>
</feature>
<keyword evidence="3" id="KW-1185">Reference proteome</keyword>
<evidence type="ECO:0000256" key="1">
    <source>
        <dbReference type="SAM" id="MobiDB-lite"/>
    </source>
</evidence>
<accession>A0A379LSG5</accession>
<gene>
    <name evidence="2" type="ORF">NCTC9381_05252</name>
</gene>
<protein>
    <submittedName>
        <fullName evidence="2">Uncharacterized protein</fullName>
    </submittedName>
</protein>
<name>A0A379LSG5_ENTAG</name>
<sequence length="64" mass="7108">MMGMKSGIKSSGLNSIGCDSQRQHFSEHRRAEIAGGKPYRVQSRLMSHTHCLVSAISLILTNRH</sequence>
<feature type="compositionally biased region" description="Basic and acidic residues" evidence="1">
    <location>
        <begin position="21"/>
        <end position="32"/>
    </location>
</feature>
<organism evidence="2 3">
    <name type="scientific">Enterobacter agglomerans</name>
    <name type="common">Erwinia herbicola</name>
    <name type="synonym">Pantoea agglomerans</name>
    <dbReference type="NCBI Taxonomy" id="549"/>
    <lineage>
        <taxon>Bacteria</taxon>
        <taxon>Pseudomonadati</taxon>
        <taxon>Pseudomonadota</taxon>
        <taxon>Gammaproteobacteria</taxon>
        <taxon>Enterobacterales</taxon>
        <taxon>Erwiniaceae</taxon>
        <taxon>Pantoea</taxon>
        <taxon>Pantoea agglomerans group</taxon>
    </lineage>
</organism>
<feature type="compositionally biased region" description="Polar residues" evidence="1">
    <location>
        <begin position="8"/>
        <end position="20"/>
    </location>
</feature>
<evidence type="ECO:0000313" key="3">
    <source>
        <dbReference type="Proteomes" id="UP000254640"/>
    </source>
</evidence>
<evidence type="ECO:0000313" key="2">
    <source>
        <dbReference type="EMBL" id="SUE06166.1"/>
    </source>
</evidence>